<dbReference type="Proteomes" id="UP000282435">
    <property type="component" value="Chromosome"/>
</dbReference>
<dbReference type="RefSeq" id="WP_126982574.1">
    <property type="nucleotide sequence ID" value="NZ_CP034670.1"/>
</dbReference>
<organism evidence="1 2">
    <name type="scientific">Eikenella corrodens</name>
    <dbReference type="NCBI Taxonomy" id="539"/>
    <lineage>
        <taxon>Bacteria</taxon>
        <taxon>Pseudomonadati</taxon>
        <taxon>Pseudomonadota</taxon>
        <taxon>Betaproteobacteria</taxon>
        <taxon>Neisseriales</taxon>
        <taxon>Neisseriaceae</taxon>
        <taxon>Eikenella</taxon>
    </lineage>
</organism>
<dbReference type="PIRSF" id="PIRSF018634">
    <property type="entry name" value="UCP018634"/>
    <property type="match status" value="1"/>
</dbReference>
<name>A0A3S9SHG5_EIKCO</name>
<dbReference type="Pfam" id="PF06296">
    <property type="entry name" value="RelE"/>
    <property type="match status" value="1"/>
</dbReference>
<dbReference type="EMBL" id="CP034670">
    <property type="protein sequence ID" value="AZR58985.1"/>
    <property type="molecule type" value="Genomic_DNA"/>
</dbReference>
<proteinExistence type="predicted"/>
<sequence length="122" mass="13754">MRIFKNRWITKFAAKHSISDSDLIEAVRRADNGLIDADLGGGVIKQRIARKGQGKSGGYRSLILFKHGERAFFMYAFAKSDRENITAQELTDLKTLARYATKCSNEELEMLIVKMGLLELGK</sequence>
<dbReference type="AlphaFoldDB" id="A0A3S9SHG5"/>
<protein>
    <submittedName>
        <fullName evidence="1">Type II toxin-antitoxin system RelE/ParE family toxin</fullName>
    </submittedName>
</protein>
<reference evidence="1 2" key="1">
    <citation type="submission" date="2018-12" db="EMBL/GenBank/DDBJ databases">
        <title>Genome sequencing of Eikenella corrodens KCOM 3110 (= JS217).</title>
        <authorList>
            <person name="Koo J.-K."/>
            <person name="Park S.-N."/>
            <person name="Lim Y.K."/>
        </authorList>
    </citation>
    <scope>NUCLEOTIDE SEQUENCE [LARGE SCALE GENOMIC DNA]</scope>
    <source>
        <strain evidence="1 2">KCOM 3110</strain>
    </source>
</reference>
<accession>A0A3S9SHG5</accession>
<evidence type="ECO:0000313" key="1">
    <source>
        <dbReference type="EMBL" id="AZR58985.1"/>
    </source>
</evidence>
<dbReference type="InterPro" id="IPR009387">
    <property type="entry name" value="HigB-2"/>
</dbReference>
<gene>
    <name evidence="1" type="ORF">ELB75_02405</name>
</gene>
<dbReference type="OrthoDB" id="8607264at2"/>
<evidence type="ECO:0000313" key="2">
    <source>
        <dbReference type="Proteomes" id="UP000282435"/>
    </source>
</evidence>